<dbReference type="GO" id="GO:0016652">
    <property type="term" value="F:oxidoreductase activity, acting on NAD(P)H as acceptor"/>
    <property type="evidence" value="ECO:0007669"/>
    <property type="project" value="InterPro"/>
</dbReference>
<comment type="similarity">
    <text evidence="1">Belongs to the aldo/keto reductase family.</text>
</comment>
<dbReference type="Gene3D" id="3.20.20.100">
    <property type="entry name" value="NADP-dependent oxidoreductase domain"/>
    <property type="match status" value="1"/>
</dbReference>
<organism evidence="8 9">
    <name type="scientific">Kwoniella heveanensis BCC8398</name>
    <dbReference type="NCBI Taxonomy" id="1296120"/>
    <lineage>
        <taxon>Eukaryota</taxon>
        <taxon>Fungi</taxon>
        <taxon>Dikarya</taxon>
        <taxon>Basidiomycota</taxon>
        <taxon>Agaricomycotina</taxon>
        <taxon>Tremellomycetes</taxon>
        <taxon>Tremellales</taxon>
        <taxon>Cryptococcaceae</taxon>
        <taxon>Kwoniella</taxon>
    </lineage>
</organism>
<keyword evidence="3" id="KW-0560">Oxidoreductase</keyword>
<protein>
    <recommendedName>
        <fullName evidence="7">NADP-dependent oxidoreductase domain-containing protein</fullName>
    </recommendedName>
</protein>
<keyword evidence="2" id="KW-0521">NADP</keyword>
<reference evidence="8 9" key="1">
    <citation type="submission" date="2013-07" db="EMBL/GenBank/DDBJ databases">
        <title>The Genome Sequence of Cryptococcus heveanensis BCC8398.</title>
        <authorList>
            <consortium name="The Broad Institute Genome Sequencing Platform"/>
            <person name="Cuomo C."/>
            <person name="Litvintseva A."/>
            <person name="Chen Y."/>
            <person name="Heitman J."/>
            <person name="Sun S."/>
            <person name="Springer D."/>
            <person name="Dromer F."/>
            <person name="Young S.K."/>
            <person name="Zeng Q."/>
            <person name="Gargeya S."/>
            <person name="Fitzgerald M."/>
            <person name="Abouelleil A."/>
            <person name="Alvarado L."/>
            <person name="Berlin A.M."/>
            <person name="Chapman S.B."/>
            <person name="Dewar J."/>
            <person name="Goldberg J."/>
            <person name="Griggs A."/>
            <person name="Gujja S."/>
            <person name="Hansen M."/>
            <person name="Howarth C."/>
            <person name="Imamovic A."/>
            <person name="Larimer J."/>
            <person name="McCowan C."/>
            <person name="Murphy C."/>
            <person name="Pearson M."/>
            <person name="Priest M."/>
            <person name="Roberts A."/>
            <person name="Saif S."/>
            <person name="Shea T."/>
            <person name="Sykes S."/>
            <person name="Wortman J."/>
            <person name="Nusbaum C."/>
            <person name="Birren B."/>
        </authorList>
    </citation>
    <scope>NUCLEOTIDE SEQUENCE [LARGE SCALE GENOMIC DNA]</scope>
    <source>
        <strain evidence="8 9">BCC8398</strain>
    </source>
</reference>
<dbReference type="PROSITE" id="PS00062">
    <property type="entry name" value="ALDOKETO_REDUCTASE_2"/>
    <property type="match status" value="1"/>
</dbReference>
<dbReference type="GO" id="GO:0016616">
    <property type="term" value="F:oxidoreductase activity, acting on the CH-OH group of donors, NAD or NADP as acceptor"/>
    <property type="evidence" value="ECO:0007669"/>
    <property type="project" value="UniProtKB-ARBA"/>
</dbReference>
<dbReference type="InterPro" id="IPR023210">
    <property type="entry name" value="NADP_OxRdtase_dom"/>
</dbReference>
<feature type="active site" description="Proton donor" evidence="4">
    <location>
        <position position="50"/>
    </location>
</feature>
<reference evidence="9" key="2">
    <citation type="submission" date="2013-12" db="EMBL/GenBank/DDBJ databases">
        <title>Evolution of pathogenesis and genome organization in the Tremellales.</title>
        <authorList>
            <person name="Cuomo C."/>
            <person name="Litvintseva A."/>
            <person name="Heitman J."/>
            <person name="Chen Y."/>
            <person name="Sun S."/>
            <person name="Springer D."/>
            <person name="Dromer F."/>
            <person name="Young S."/>
            <person name="Zeng Q."/>
            <person name="Chapman S."/>
            <person name="Gujja S."/>
            <person name="Saif S."/>
            <person name="Birren B."/>
        </authorList>
    </citation>
    <scope>NUCLEOTIDE SEQUENCE [LARGE SCALE GENOMIC DNA]</scope>
    <source>
        <strain evidence="9">BCC8398</strain>
    </source>
</reference>
<proteinExistence type="inferred from homology"/>
<dbReference type="PIRSF" id="PIRSF000097">
    <property type="entry name" value="AKR"/>
    <property type="match status" value="1"/>
</dbReference>
<dbReference type="Proteomes" id="UP000092666">
    <property type="component" value="Unassembled WGS sequence"/>
</dbReference>
<keyword evidence="9" id="KW-1185">Reference proteome</keyword>
<evidence type="ECO:0000313" key="8">
    <source>
        <dbReference type="EMBL" id="OCF32233.1"/>
    </source>
</evidence>
<dbReference type="PRINTS" id="PR00069">
    <property type="entry name" value="ALDKETRDTASE"/>
</dbReference>
<dbReference type="STRING" id="1296120.A0A1B9GMM7"/>
<evidence type="ECO:0000256" key="4">
    <source>
        <dbReference type="PIRSR" id="PIRSR000097-1"/>
    </source>
</evidence>
<feature type="domain" description="NADP-dependent oxidoreductase" evidence="7">
    <location>
        <begin position="20"/>
        <end position="261"/>
    </location>
</feature>
<feature type="binding site" evidence="5">
    <location>
        <position position="104"/>
    </location>
    <ligand>
        <name>substrate</name>
    </ligand>
</feature>
<dbReference type="FunFam" id="3.20.20.100:FF:000002">
    <property type="entry name" value="2,5-diketo-D-gluconic acid reductase A"/>
    <property type="match status" value="1"/>
</dbReference>
<name>A0A1B9GMM7_9TREE</name>
<evidence type="ECO:0000256" key="3">
    <source>
        <dbReference type="ARBA" id="ARBA00023002"/>
    </source>
</evidence>
<sequence length="299" mass="32595">MPWEDIKLNDGRKIPGVSFGSSRHSGQDTAATVDEAIHAGFDSIDTAQIYRSEGAVGRAIKESGIARDDLWITTKWSGLKPAEDSIKDSLEALGTDYVDLYLIHFPGVAKDDIPGAWEKLEKFKKEGHAKSIGVSNFDISQLKELLASAHIKPAVNQIVFHPNVLPTQAPLLEFLQKHNIAVEGYSPLAPLWQDKGTPVFKVVEGISKDLGIPVEQVLLAWSRAKGVIPVTSSSSKDRIESFIAAGDVKLSDEQVKTIDKAGYKGHKQAELRRKATVAAKWLAAAGLVSYWAFSKLSQV</sequence>
<dbReference type="InterPro" id="IPR018170">
    <property type="entry name" value="Aldo/ket_reductase_CS"/>
</dbReference>
<dbReference type="Pfam" id="PF00248">
    <property type="entry name" value="Aldo_ket_red"/>
    <property type="match status" value="1"/>
</dbReference>
<dbReference type="SUPFAM" id="SSF51430">
    <property type="entry name" value="NAD(P)-linked oxidoreductase"/>
    <property type="match status" value="1"/>
</dbReference>
<accession>A0A1B9GMM7</accession>
<dbReference type="OrthoDB" id="416253at2759"/>
<dbReference type="AlphaFoldDB" id="A0A1B9GMM7"/>
<dbReference type="InterPro" id="IPR020471">
    <property type="entry name" value="AKR"/>
</dbReference>
<dbReference type="CDD" id="cd19120">
    <property type="entry name" value="AKR_AKR3C2-3"/>
    <property type="match status" value="1"/>
</dbReference>
<dbReference type="PANTHER" id="PTHR43827:SF3">
    <property type="entry name" value="NADP-DEPENDENT OXIDOREDUCTASE DOMAIN-CONTAINING PROTEIN"/>
    <property type="match status" value="1"/>
</dbReference>
<feature type="site" description="Lowers pKa of active site Tyr" evidence="6">
    <location>
        <position position="75"/>
    </location>
</feature>
<evidence type="ECO:0000256" key="6">
    <source>
        <dbReference type="PIRSR" id="PIRSR000097-3"/>
    </source>
</evidence>
<dbReference type="InterPro" id="IPR036812">
    <property type="entry name" value="NAD(P)_OxRdtase_dom_sf"/>
</dbReference>
<dbReference type="EMBL" id="KI669510">
    <property type="protein sequence ID" value="OCF32233.1"/>
    <property type="molecule type" value="Genomic_DNA"/>
</dbReference>
<evidence type="ECO:0000256" key="1">
    <source>
        <dbReference type="ARBA" id="ARBA00007905"/>
    </source>
</evidence>
<dbReference type="InterPro" id="IPR044494">
    <property type="entry name" value="AKR3C2/3"/>
</dbReference>
<evidence type="ECO:0000256" key="2">
    <source>
        <dbReference type="ARBA" id="ARBA00022857"/>
    </source>
</evidence>
<evidence type="ECO:0000256" key="5">
    <source>
        <dbReference type="PIRSR" id="PIRSR000097-2"/>
    </source>
</evidence>
<evidence type="ECO:0000313" key="9">
    <source>
        <dbReference type="Proteomes" id="UP000092666"/>
    </source>
</evidence>
<gene>
    <name evidence="8" type="ORF">I316_06147</name>
</gene>
<evidence type="ECO:0000259" key="7">
    <source>
        <dbReference type="Pfam" id="PF00248"/>
    </source>
</evidence>
<dbReference type="PANTHER" id="PTHR43827">
    <property type="entry name" value="2,5-DIKETO-D-GLUCONIC ACID REDUCTASE"/>
    <property type="match status" value="1"/>
</dbReference>